<gene>
    <name evidence="1" type="ORF">MRB53_015152</name>
</gene>
<organism evidence="1 2">
    <name type="scientific">Persea americana</name>
    <name type="common">Avocado</name>
    <dbReference type="NCBI Taxonomy" id="3435"/>
    <lineage>
        <taxon>Eukaryota</taxon>
        <taxon>Viridiplantae</taxon>
        <taxon>Streptophyta</taxon>
        <taxon>Embryophyta</taxon>
        <taxon>Tracheophyta</taxon>
        <taxon>Spermatophyta</taxon>
        <taxon>Magnoliopsida</taxon>
        <taxon>Magnoliidae</taxon>
        <taxon>Laurales</taxon>
        <taxon>Lauraceae</taxon>
        <taxon>Persea</taxon>
    </lineage>
</organism>
<evidence type="ECO:0000313" key="1">
    <source>
        <dbReference type="EMBL" id="KAJ8618966.1"/>
    </source>
</evidence>
<comment type="caution">
    <text evidence="1">The sequence shown here is derived from an EMBL/GenBank/DDBJ whole genome shotgun (WGS) entry which is preliminary data.</text>
</comment>
<sequence length="154" mass="17237">METETETDTDTGKEAPAIRALGSLFRITQVFLWEDAPFAPEEVSSASACLDDVVDKAKDFHVVSTAIISGIDSTVNPFVVLSLEDMELSRQMNELGLPVSFSTKKEKRIVKTKEKRRSIPEKQSSGHKHIQEQLIDAPRRMIVNNSFCLVMEII</sequence>
<reference evidence="1 2" key="1">
    <citation type="journal article" date="2022" name="Hortic Res">
        <title>A haplotype resolved chromosomal level avocado genome allows analysis of novel avocado genes.</title>
        <authorList>
            <person name="Nath O."/>
            <person name="Fletcher S.J."/>
            <person name="Hayward A."/>
            <person name="Shaw L.M."/>
            <person name="Masouleh A.K."/>
            <person name="Furtado A."/>
            <person name="Henry R.J."/>
            <person name="Mitter N."/>
        </authorList>
    </citation>
    <scope>NUCLEOTIDE SEQUENCE [LARGE SCALE GENOMIC DNA]</scope>
    <source>
        <strain evidence="2">cv. Hass</strain>
    </source>
</reference>
<dbReference type="EMBL" id="CM056812">
    <property type="protein sequence ID" value="KAJ8618966.1"/>
    <property type="molecule type" value="Genomic_DNA"/>
</dbReference>
<accession>A0ACC2KD72</accession>
<keyword evidence="2" id="KW-1185">Reference proteome</keyword>
<proteinExistence type="predicted"/>
<name>A0ACC2KD72_PERAE</name>
<evidence type="ECO:0000313" key="2">
    <source>
        <dbReference type="Proteomes" id="UP001234297"/>
    </source>
</evidence>
<protein>
    <submittedName>
        <fullName evidence="1">Uncharacterized protein</fullName>
    </submittedName>
</protein>
<dbReference type="Proteomes" id="UP001234297">
    <property type="component" value="Chromosome 4"/>
</dbReference>